<dbReference type="AlphaFoldDB" id="A0A5M3W215"/>
<protein>
    <recommendedName>
        <fullName evidence="6">Tissue inhibitor of metalloproteinase</fullName>
    </recommendedName>
</protein>
<reference evidence="4 5" key="1">
    <citation type="submission" date="2019-10" db="EMBL/GenBank/DDBJ databases">
        <title>Whole genome shotgun sequence of Acrocarpospora corrugata NBRC 13972.</title>
        <authorList>
            <person name="Ichikawa N."/>
            <person name="Kimura A."/>
            <person name="Kitahashi Y."/>
            <person name="Komaki H."/>
            <person name="Oguchi A."/>
        </authorList>
    </citation>
    <scope>NUCLEOTIDE SEQUENCE [LARGE SCALE GENOMIC DNA]</scope>
    <source>
        <strain evidence="4 5">NBRC 13972</strain>
    </source>
</reference>
<keyword evidence="2" id="KW-0812">Transmembrane</keyword>
<evidence type="ECO:0000313" key="4">
    <source>
        <dbReference type="EMBL" id="GES02072.1"/>
    </source>
</evidence>
<name>A0A5M3W215_9ACTN</name>
<gene>
    <name evidence="4" type="ORF">Acor_41370</name>
</gene>
<feature type="signal peptide" evidence="3">
    <location>
        <begin position="1"/>
        <end position="25"/>
    </location>
</feature>
<dbReference type="RefSeq" id="WP_155338324.1">
    <property type="nucleotide sequence ID" value="NZ_BAAABN010000034.1"/>
</dbReference>
<dbReference type="InterPro" id="IPR008993">
    <property type="entry name" value="TIMP-like_OB-fold"/>
</dbReference>
<keyword evidence="3" id="KW-0732">Signal</keyword>
<feature type="chain" id="PRO_5024346776" description="Tissue inhibitor of metalloproteinase" evidence="3">
    <location>
        <begin position="26"/>
        <end position="235"/>
    </location>
</feature>
<comment type="caution">
    <text evidence="4">The sequence shown here is derived from an EMBL/GenBank/DDBJ whole genome shotgun (WGS) entry which is preliminary data.</text>
</comment>
<accession>A0A5M3W215</accession>
<evidence type="ECO:0008006" key="6">
    <source>
        <dbReference type="Google" id="ProtNLM"/>
    </source>
</evidence>
<keyword evidence="5" id="KW-1185">Reference proteome</keyword>
<feature type="transmembrane region" description="Helical" evidence="2">
    <location>
        <begin position="204"/>
        <end position="222"/>
    </location>
</feature>
<evidence type="ECO:0000313" key="5">
    <source>
        <dbReference type="Proteomes" id="UP000334990"/>
    </source>
</evidence>
<feature type="region of interest" description="Disordered" evidence="1">
    <location>
        <begin position="166"/>
        <end position="185"/>
    </location>
</feature>
<dbReference type="SUPFAM" id="SSF50242">
    <property type="entry name" value="TIMP-like"/>
    <property type="match status" value="1"/>
</dbReference>
<keyword evidence="2" id="KW-1133">Transmembrane helix</keyword>
<keyword evidence="2" id="KW-0472">Membrane</keyword>
<organism evidence="4 5">
    <name type="scientific">Acrocarpospora corrugata</name>
    <dbReference type="NCBI Taxonomy" id="35763"/>
    <lineage>
        <taxon>Bacteria</taxon>
        <taxon>Bacillati</taxon>
        <taxon>Actinomycetota</taxon>
        <taxon>Actinomycetes</taxon>
        <taxon>Streptosporangiales</taxon>
        <taxon>Streptosporangiaceae</taxon>
        <taxon>Acrocarpospora</taxon>
    </lineage>
</organism>
<dbReference type="PROSITE" id="PS51257">
    <property type="entry name" value="PROKAR_LIPOPROTEIN"/>
    <property type="match status" value="1"/>
</dbReference>
<dbReference type="OrthoDB" id="5195572at2"/>
<evidence type="ECO:0000256" key="3">
    <source>
        <dbReference type="SAM" id="SignalP"/>
    </source>
</evidence>
<evidence type="ECO:0000256" key="2">
    <source>
        <dbReference type="SAM" id="Phobius"/>
    </source>
</evidence>
<sequence>MRQRILIVLTLLAGLLVFTPGTASACSCGPVEPAEAVSESAAVFSGVVADRLLTGESSELGTGVIYTFRVDTAYKGDVMESTQVQSAVHEASCGVKLAVGTRYLIFAYDTQAIGRMTRSPDSVPLGTSLCSGNREVGDSATLSETNVRPDLFGTPATRELIQALGTPKAEWPTKPANTDGLTTDPAIAATPASATGPSDPSLSLWWLLLLIPVGTGTLYAWFRRPSRSRTPGSPA</sequence>
<evidence type="ECO:0000256" key="1">
    <source>
        <dbReference type="SAM" id="MobiDB-lite"/>
    </source>
</evidence>
<dbReference type="EMBL" id="BLAD01000055">
    <property type="protein sequence ID" value="GES02072.1"/>
    <property type="molecule type" value="Genomic_DNA"/>
</dbReference>
<dbReference type="Gene3D" id="2.40.50.120">
    <property type="match status" value="1"/>
</dbReference>
<proteinExistence type="predicted"/>
<dbReference type="Proteomes" id="UP000334990">
    <property type="component" value="Unassembled WGS sequence"/>
</dbReference>